<protein>
    <submittedName>
        <fullName evidence="2">DUF962 domain-containing protein</fullName>
    </submittedName>
</protein>
<evidence type="ECO:0000256" key="1">
    <source>
        <dbReference type="SAM" id="Phobius"/>
    </source>
</evidence>
<dbReference type="GO" id="GO:0005783">
    <property type="term" value="C:endoplasmic reticulum"/>
    <property type="evidence" value="ECO:0007669"/>
    <property type="project" value="TreeGrafter"/>
</dbReference>
<feature type="transmembrane region" description="Helical" evidence="1">
    <location>
        <begin position="151"/>
        <end position="172"/>
    </location>
</feature>
<gene>
    <name evidence="2" type="ORF">CAOG_005055</name>
</gene>
<dbReference type="OrthoDB" id="2124888at2759"/>
<dbReference type="PANTHER" id="PTHR28026:SF9">
    <property type="entry name" value="2-HYDROXY-PALMITIC ACID DIOXYGENASE MPO1"/>
    <property type="match status" value="1"/>
</dbReference>
<name>A0A0D2VT60_CAPO3</name>
<evidence type="ECO:0000313" key="2">
    <source>
        <dbReference type="EMBL" id="KJE94412.1"/>
    </source>
</evidence>
<keyword evidence="1" id="KW-1133">Transmembrane helix</keyword>
<feature type="transmembrane region" description="Helical" evidence="1">
    <location>
        <begin position="29"/>
        <end position="47"/>
    </location>
</feature>
<dbReference type="RefSeq" id="XP_004346740.1">
    <property type="nucleotide sequence ID" value="XM_004346690.2"/>
</dbReference>
<reference evidence="3" key="1">
    <citation type="submission" date="2011-02" db="EMBL/GenBank/DDBJ databases">
        <title>The Genome Sequence of Capsaspora owczarzaki ATCC 30864.</title>
        <authorList>
            <person name="Russ C."/>
            <person name="Cuomo C."/>
            <person name="Burger G."/>
            <person name="Gray M.W."/>
            <person name="Holland P.W.H."/>
            <person name="King N."/>
            <person name="Lang F.B.F."/>
            <person name="Roger A.J."/>
            <person name="Ruiz-Trillo I."/>
            <person name="Young S.K."/>
            <person name="Zeng Q."/>
            <person name="Gargeya S."/>
            <person name="Alvarado L."/>
            <person name="Berlin A."/>
            <person name="Chapman S.B."/>
            <person name="Chen Z."/>
            <person name="Freedman E."/>
            <person name="Gellesch M."/>
            <person name="Goldberg J."/>
            <person name="Griggs A."/>
            <person name="Gujja S."/>
            <person name="Heilman E."/>
            <person name="Heiman D."/>
            <person name="Howarth C."/>
            <person name="Mehta T."/>
            <person name="Neiman D."/>
            <person name="Pearson M."/>
            <person name="Roberts A."/>
            <person name="Saif S."/>
            <person name="Shea T."/>
            <person name="Shenoy N."/>
            <person name="Sisk P."/>
            <person name="Stolte C."/>
            <person name="Sykes S."/>
            <person name="White J."/>
            <person name="Yandava C."/>
            <person name="Haas B."/>
            <person name="Nusbaum C."/>
            <person name="Birren B."/>
        </authorList>
    </citation>
    <scope>NUCLEOTIDE SEQUENCE</scope>
    <source>
        <strain evidence="3">ATCC 30864</strain>
    </source>
</reference>
<sequence length="200" mass="21908">MSRPTAGLFDLRGQIGFYAQYHHNTWNKLIHIVCVPLLLWTPMIWLARTGAIAALPAGVQSFAAGFGLNPVFDGAMVLALFYGTYYAILEPVAGTVAAGILLAGAYSATYVSFNVDNVINLSIGLHVVCWIAQFIGHGVAEKRAPALFQSLFQSLVLAPLFVWLEVLFAFGYRKSLAKEINIQAIKDIKTFRDSQKNKGK</sequence>
<dbReference type="Proteomes" id="UP000008743">
    <property type="component" value="Unassembled WGS sequence"/>
</dbReference>
<dbReference type="PANTHER" id="PTHR28026">
    <property type="entry name" value="DUF962 DOMAIN PROTEIN (AFU_ORTHOLOGUE AFUA_8G05310)"/>
    <property type="match status" value="1"/>
</dbReference>
<keyword evidence="1" id="KW-0812">Transmembrane</keyword>
<dbReference type="InterPro" id="IPR009305">
    <property type="entry name" value="Mpo1-like"/>
</dbReference>
<dbReference type="PhylomeDB" id="A0A0D2VT60"/>
<feature type="transmembrane region" description="Helical" evidence="1">
    <location>
        <begin position="59"/>
        <end position="82"/>
    </location>
</feature>
<dbReference type="AlphaFoldDB" id="A0A0D2VT60"/>
<keyword evidence="1" id="KW-0472">Membrane</keyword>
<dbReference type="EMBL" id="KE346367">
    <property type="protein sequence ID" value="KJE94412.1"/>
    <property type="molecule type" value="Genomic_DNA"/>
</dbReference>
<organism evidence="2 3">
    <name type="scientific">Capsaspora owczarzaki (strain ATCC 30864)</name>
    <dbReference type="NCBI Taxonomy" id="595528"/>
    <lineage>
        <taxon>Eukaryota</taxon>
        <taxon>Filasterea</taxon>
        <taxon>Capsaspora</taxon>
    </lineage>
</organism>
<dbReference type="eggNOG" id="KOG3292">
    <property type="taxonomic scope" value="Eukaryota"/>
</dbReference>
<accession>A0A0D2VT60</accession>
<dbReference type="GO" id="GO:0016020">
    <property type="term" value="C:membrane"/>
    <property type="evidence" value="ECO:0007669"/>
    <property type="project" value="GOC"/>
</dbReference>
<keyword evidence="3" id="KW-1185">Reference proteome</keyword>
<dbReference type="FunCoup" id="A0A0D2VT60">
    <property type="interactions" value="72"/>
</dbReference>
<dbReference type="OMA" id="ETHFAFY"/>
<proteinExistence type="predicted"/>
<dbReference type="Pfam" id="PF06127">
    <property type="entry name" value="Mpo1-like"/>
    <property type="match status" value="1"/>
</dbReference>
<dbReference type="InParanoid" id="A0A0D2VT60"/>
<evidence type="ECO:0000313" key="3">
    <source>
        <dbReference type="Proteomes" id="UP000008743"/>
    </source>
</evidence>
<feature type="transmembrane region" description="Helical" evidence="1">
    <location>
        <begin position="118"/>
        <end position="139"/>
    </location>
</feature>
<feature type="transmembrane region" description="Helical" evidence="1">
    <location>
        <begin position="88"/>
        <end position="106"/>
    </location>
</feature>
<dbReference type="GO" id="GO:0046521">
    <property type="term" value="P:sphingoid catabolic process"/>
    <property type="evidence" value="ECO:0007669"/>
    <property type="project" value="TreeGrafter"/>
</dbReference>